<evidence type="ECO:0000313" key="6">
    <source>
        <dbReference type="Proteomes" id="UP000306509"/>
    </source>
</evidence>
<dbReference type="PANTHER" id="PTHR43272:SF33">
    <property type="entry name" value="AMP-BINDING DOMAIN-CONTAINING PROTEIN-RELATED"/>
    <property type="match status" value="1"/>
</dbReference>
<gene>
    <name evidence="5" type="ORF">DSM106044_05114</name>
</gene>
<dbReference type="AlphaFoldDB" id="A0A4U8Q1M9"/>
<organism evidence="5 6">
    <name type="scientific">Robinsoniella peoriensis</name>
    <dbReference type="NCBI Taxonomy" id="180332"/>
    <lineage>
        <taxon>Bacteria</taxon>
        <taxon>Bacillati</taxon>
        <taxon>Bacillota</taxon>
        <taxon>Clostridia</taxon>
        <taxon>Lachnospirales</taxon>
        <taxon>Lachnospiraceae</taxon>
        <taxon>Robinsoniella</taxon>
    </lineage>
</organism>
<dbReference type="Gene3D" id="3.30.300.30">
    <property type="match status" value="1"/>
</dbReference>
<evidence type="ECO:0000256" key="3">
    <source>
        <dbReference type="ARBA" id="ARBA00024484"/>
    </source>
</evidence>
<keyword evidence="5" id="KW-0436">Ligase</keyword>
<dbReference type="PROSITE" id="PS00455">
    <property type="entry name" value="AMP_BINDING"/>
    <property type="match status" value="1"/>
</dbReference>
<dbReference type="PANTHER" id="PTHR43272">
    <property type="entry name" value="LONG-CHAIN-FATTY-ACID--COA LIGASE"/>
    <property type="match status" value="1"/>
</dbReference>
<dbReference type="EC" id="6.2.1.3" evidence="5"/>
<keyword evidence="2" id="KW-0067">ATP-binding</keyword>
<dbReference type="SUPFAM" id="SSF56801">
    <property type="entry name" value="Acetyl-CoA synthetase-like"/>
    <property type="match status" value="1"/>
</dbReference>
<dbReference type="Proteomes" id="UP000306509">
    <property type="component" value="Unassembled WGS sequence"/>
</dbReference>
<evidence type="ECO:0000256" key="2">
    <source>
        <dbReference type="ARBA" id="ARBA00022840"/>
    </source>
</evidence>
<dbReference type="Pfam" id="PF23562">
    <property type="entry name" value="AMP-binding_C_3"/>
    <property type="match status" value="1"/>
</dbReference>
<proteinExistence type="predicted"/>
<dbReference type="GO" id="GO:0005524">
    <property type="term" value="F:ATP binding"/>
    <property type="evidence" value="ECO:0007669"/>
    <property type="project" value="UniProtKB-KW"/>
</dbReference>
<evidence type="ECO:0000256" key="1">
    <source>
        <dbReference type="ARBA" id="ARBA00022741"/>
    </source>
</evidence>
<dbReference type="Gene3D" id="3.40.50.12780">
    <property type="entry name" value="N-terminal domain of ligase-like"/>
    <property type="match status" value="1"/>
</dbReference>
<dbReference type="EMBL" id="QGQD01000105">
    <property type="protein sequence ID" value="TLC98053.1"/>
    <property type="molecule type" value="Genomic_DNA"/>
</dbReference>
<dbReference type="InterPro" id="IPR000873">
    <property type="entry name" value="AMP-dep_synth/lig_dom"/>
</dbReference>
<name>A0A4U8Q1M9_9FIRM</name>
<accession>A0A4U8Q1M9</accession>
<dbReference type="InterPro" id="IPR020845">
    <property type="entry name" value="AMP-binding_CS"/>
</dbReference>
<evidence type="ECO:0000259" key="4">
    <source>
        <dbReference type="Pfam" id="PF00501"/>
    </source>
</evidence>
<dbReference type="InterPro" id="IPR042099">
    <property type="entry name" value="ANL_N_sf"/>
</dbReference>
<keyword evidence="1" id="KW-0547">Nucleotide-binding</keyword>
<dbReference type="STRING" id="180332.GCA_000797495_00780"/>
<comment type="catalytic activity">
    <reaction evidence="3">
        <text>a long-chain fatty acid + ATP + CoA = a long-chain fatty acyl-CoA + AMP + diphosphate</text>
        <dbReference type="Rhea" id="RHEA:15421"/>
        <dbReference type="ChEBI" id="CHEBI:30616"/>
        <dbReference type="ChEBI" id="CHEBI:33019"/>
        <dbReference type="ChEBI" id="CHEBI:57287"/>
        <dbReference type="ChEBI" id="CHEBI:57560"/>
        <dbReference type="ChEBI" id="CHEBI:83139"/>
        <dbReference type="ChEBI" id="CHEBI:456215"/>
        <dbReference type="EC" id="6.2.1.3"/>
    </reaction>
    <physiologicalReaction direction="left-to-right" evidence="3">
        <dbReference type="Rhea" id="RHEA:15422"/>
    </physiologicalReaction>
</comment>
<evidence type="ECO:0000313" key="5">
    <source>
        <dbReference type="EMBL" id="TLC98053.1"/>
    </source>
</evidence>
<sequence>MNRKYPLNKIHQYTTLPECLSIMAPLHKENTAVTIFNSRRELFEYSYQQLSRDICAFAKALTSLGLSRKHIAIISENRYEWLVAFWAVGCIGSVTVAIDVEQTAVEICRMLDHADVQAAVVSGEFISLTEESTFPAETIISMDYGENDLILSFWECIRKSSPCDPDDTLLAPVMAAVKEDDLALLINTSGTTSASKLVMLSHGNLLHNACNAQALVTTGDRVFTPLPLYHTYSLVCGAINVLTQGQNICINGNLKTLMEELKLFSPTLILSVPMITETLLKSIHLEQERCGIREEAANAVQKYEKLQKLHLPGKPYLNDAVKKVLGENATLIISGGAHMNEEISGEFQAYGITVLQGYGITECSPLVSVNRNKDNKYASVGLLLPEMEVKFSNGEILIKGPSVFKGYYKNPQMTKKTFEDGWFRTGDLGYMDRKGHLYISGRKKNLIVFSNGKKVVPEELEKRILKLPLVKEAMVYGASNGKAADDVKLSVIIYADSAQTHGMSSFQVLEQIQEEVLELNHALPTYMRIYSIKISETEFRKTSIQKLKRGDTAHD</sequence>
<feature type="domain" description="AMP-dependent synthetase/ligase" evidence="4">
    <location>
        <begin position="36"/>
        <end position="408"/>
    </location>
</feature>
<dbReference type="InterPro" id="IPR045851">
    <property type="entry name" value="AMP-bd_C_sf"/>
</dbReference>
<dbReference type="GO" id="GO:0016020">
    <property type="term" value="C:membrane"/>
    <property type="evidence" value="ECO:0007669"/>
    <property type="project" value="TreeGrafter"/>
</dbReference>
<keyword evidence="6" id="KW-1185">Reference proteome</keyword>
<protein>
    <submittedName>
        <fullName evidence="5">Long-chain-fatty-acid--CoA ligase FadD15</fullName>
        <ecNumber evidence="5">6.2.1.3</ecNumber>
    </submittedName>
</protein>
<reference evidence="5 6" key="1">
    <citation type="journal article" date="2019" name="Anaerobe">
        <title>Detection of Robinsoniella peoriensis in multiple bone samples of a trauma patient.</title>
        <authorList>
            <person name="Schrottner P."/>
            <person name="Hartwich K."/>
            <person name="Bunk B."/>
            <person name="Schober I."/>
            <person name="Helbig S."/>
            <person name="Rudolph W.W."/>
            <person name="Gunzer F."/>
        </authorList>
    </citation>
    <scope>NUCLEOTIDE SEQUENCE [LARGE SCALE GENOMIC DNA]</scope>
    <source>
        <strain evidence="5 6">DSM 106044</strain>
    </source>
</reference>
<dbReference type="GO" id="GO:0004467">
    <property type="term" value="F:long-chain fatty acid-CoA ligase activity"/>
    <property type="evidence" value="ECO:0007669"/>
    <property type="project" value="UniProtKB-EC"/>
</dbReference>
<dbReference type="RefSeq" id="WP_161597453.1">
    <property type="nucleotide sequence ID" value="NZ_QGQD01000105.1"/>
</dbReference>
<dbReference type="Pfam" id="PF00501">
    <property type="entry name" value="AMP-binding"/>
    <property type="match status" value="1"/>
</dbReference>
<comment type="caution">
    <text evidence="5">The sequence shown here is derived from an EMBL/GenBank/DDBJ whole genome shotgun (WGS) entry which is preliminary data.</text>
</comment>